<name>A0A6J7WUH3_9CAUD</name>
<evidence type="ECO:0000313" key="1">
    <source>
        <dbReference type="EMBL" id="CAB5221729.1"/>
    </source>
</evidence>
<sequence>MMILMRSLQMLRNDLFRPWFVGEKDWGFEIIDGEFNGVTVQIEKLDFPDEGSSNLALDYHIVHKPDLITNEDVKSDTFKAVIEVIINDILREAINDHKQAGNNDSKESGPQ</sequence>
<protein>
    <submittedName>
        <fullName evidence="1">Uncharacterized protein</fullName>
    </submittedName>
</protein>
<reference evidence="1" key="1">
    <citation type="submission" date="2020-05" db="EMBL/GenBank/DDBJ databases">
        <authorList>
            <person name="Chiriac C."/>
            <person name="Salcher M."/>
            <person name="Ghai R."/>
            <person name="Kavagutti S V."/>
        </authorList>
    </citation>
    <scope>NUCLEOTIDE SEQUENCE</scope>
</reference>
<organism evidence="1">
    <name type="scientific">uncultured Caudovirales phage</name>
    <dbReference type="NCBI Taxonomy" id="2100421"/>
    <lineage>
        <taxon>Viruses</taxon>
        <taxon>Duplodnaviria</taxon>
        <taxon>Heunggongvirae</taxon>
        <taxon>Uroviricota</taxon>
        <taxon>Caudoviricetes</taxon>
        <taxon>Peduoviridae</taxon>
        <taxon>Maltschvirus</taxon>
        <taxon>Maltschvirus maltsch</taxon>
    </lineage>
</organism>
<accession>A0A6J7WUH3</accession>
<gene>
    <name evidence="1" type="ORF">UFOVP242_45</name>
</gene>
<proteinExistence type="predicted"/>
<dbReference type="EMBL" id="LR798294">
    <property type="protein sequence ID" value="CAB5221729.1"/>
    <property type="molecule type" value="Genomic_DNA"/>
</dbReference>